<dbReference type="AlphaFoldDB" id="A0A366I8J7"/>
<dbReference type="GO" id="GO:0030254">
    <property type="term" value="P:protein secretion by the type III secretion system"/>
    <property type="evidence" value="ECO:0007669"/>
    <property type="project" value="InterPro"/>
</dbReference>
<sequence>MSIRPLTLSVMSVGQAQVRQRLAAGMTLPFSRENQAGALHLHLAKGQPHAATHGWRCDHGAFALADPSPVLSLLADCPLLPLDNPSESSQAWYWTLYNQSLSPSIHTLLGEIQPDDAPLSDEDALSGWLTVDWGDIRARSLMVAPLATWLSLLATPGWRQAYRAIPPQFTVTAPLVLAEVALTIAALRDMRPGDLMVPNRPYFLPSGQGTLVMTPWRLHGMLQLDGLAPYHFTVTDLENLPVNTDFDALTPENYTNADFDIDSDNVTESSAEHTACAPLPPLPITLHIRCGNVTVPLSTLQRLTSGTVLTLNHTTPGEAWLYHADLPLAQGELVDVEGKLGLQITRLLTGLDAATAAQEQQS</sequence>
<dbReference type="InterPro" id="IPR036429">
    <property type="entry name" value="SpoA-like_sf"/>
</dbReference>
<dbReference type="InterPro" id="IPR001543">
    <property type="entry name" value="FliN-like_C"/>
</dbReference>
<comment type="caution">
    <text evidence="2">The sequence shown here is derived from an EMBL/GenBank/DDBJ whole genome shotgun (WGS) entry which is preliminary data.</text>
</comment>
<dbReference type="Gene3D" id="2.30.330.10">
    <property type="entry name" value="SpoA-like"/>
    <property type="match status" value="1"/>
</dbReference>
<organism evidence="2 3">
    <name type="scientific">Brenneria salicis ATCC 15712 = DSM 30166</name>
    <dbReference type="NCBI Taxonomy" id="714314"/>
    <lineage>
        <taxon>Bacteria</taxon>
        <taxon>Pseudomonadati</taxon>
        <taxon>Pseudomonadota</taxon>
        <taxon>Gammaproteobacteria</taxon>
        <taxon>Enterobacterales</taxon>
        <taxon>Pectobacteriaceae</taxon>
        <taxon>Brenneria</taxon>
    </lineage>
</organism>
<name>A0A366I8J7_9GAMM</name>
<feature type="domain" description="Flagellar motor switch protein FliN-like C-terminal" evidence="1">
    <location>
        <begin position="282"/>
        <end position="348"/>
    </location>
</feature>
<dbReference type="InterPro" id="IPR013385">
    <property type="entry name" value="T3SS_SpaO/YscQ/SpaO"/>
</dbReference>
<dbReference type="Proteomes" id="UP000253046">
    <property type="component" value="Unassembled WGS sequence"/>
</dbReference>
<gene>
    <name evidence="2" type="ORF">DES54_104120</name>
</gene>
<protein>
    <submittedName>
        <fullName evidence="2">Type III secretion protein Q</fullName>
    </submittedName>
</protein>
<evidence type="ECO:0000259" key="1">
    <source>
        <dbReference type="Pfam" id="PF01052"/>
    </source>
</evidence>
<keyword evidence="3" id="KW-1185">Reference proteome</keyword>
<evidence type="ECO:0000313" key="3">
    <source>
        <dbReference type="Proteomes" id="UP000253046"/>
    </source>
</evidence>
<dbReference type="OrthoDB" id="6516509at2"/>
<dbReference type="NCBIfam" id="TIGR02551">
    <property type="entry name" value="SpaO_YscQ"/>
    <property type="match status" value="1"/>
</dbReference>
<dbReference type="SUPFAM" id="SSF101801">
    <property type="entry name" value="Surface presentation of antigens (SPOA)"/>
    <property type="match status" value="1"/>
</dbReference>
<reference evidence="2 3" key="1">
    <citation type="submission" date="2018-06" db="EMBL/GenBank/DDBJ databases">
        <title>Genomic Encyclopedia of Type Strains, Phase IV (KMG-IV): sequencing the most valuable type-strain genomes for metagenomic binning, comparative biology and taxonomic classification.</title>
        <authorList>
            <person name="Goeker M."/>
        </authorList>
    </citation>
    <scope>NUCLEOTIDE SEQUENCE [LARGE SCALE GENOMIC DNA]</scope>
    <source>
        <strain evidence="2 3">DSM 30166</strain>
    </source>
</reference>
<dbReference type="RefSeq" id="WP_113865252.1">
    <property type="nucleotide sequence ID" value="NZ_AGJP01000001.1"/>
</dbReference>
<evidence type="ECO:0000313" key="2">
    <source>
        <dbReference type="EMBL" id="RBP65855.1"/>
    </source>
</evidence>
<accession>A0A366I8J7</accession>
<dbReference type="Pfam" id="PF01052">
    <property type="entry name" value="FliMN_C"/>
    <property type="match status" value="1"/>
</dbReference>
<dbReference type="EMBL" id="QNRY01000004">
    <property type="protein sequence ID" value="RBP65855.1"/>
    <property type="molecule type" value="Genomic_DNA"/>
</dbReference>
<proteinExistence type="predicted"/>